<dbReference type="PANTHER" id="PTHR10742">
    <property type="entry name" value="FLAVIN MONOAMINE OXIDASE"/>
    <property type="match status" value="1"/>
</dbReference>
<dbReference type="InterPro" id="IPR002937">
    <property type="entry name" value="Amino_oxidase"/>
</dbReference>
<organism evidence="3 4">
    <name type="scientific">Streptomyces chitinivorans</name>
    <dbReference type="NCBI Taxonomy" id="1257027"/>
    <lineage>
        <taxon>Bacteria</taxon>
        <taxon>Bacillati</taxon>
        <taxon>Actinomycetota</taxon>
        <taxon>Actinomycetes</taxon>
        <taxon>Kitasatosporales</taxon>
        <taxon>Streptomycetaceae</taxon>
        <taxon>Streptomyces</taxon>
    </lineage>
</organism>
<dbReference type="InterPro" id="IPR050281">
    <property type="entry name" value="Flavin_monoamine_oxidase"/>
</dbReference>
<evidence type="ECO:0000313" key="3">
    <source>
        <dbReference type="EMBL" id="MFH0250491.1"/>
    </source>
</evidence>
<evidence type="ECO:0000259" key="2">
    <source>
        <dbReference type="Pfam" id="PF01593"/>
    </source>
</evidence>
<dbReference type="Pfam" id="PF01593">
    <property type="entry name" value="Amino_oxidase"/>
    <property type="match status" value="2"/>
</dbReference>
<dbReference type="PROSITE" id="PS51318">
    <property type="entry name" value="TAT"/>
    <property type="match status" value="1"/>
</dbReference>
<dbReference type="Gene3D" id="1.10.405.10">
    <property type="entry name" value="Guanine Nucleotide Dissociation Inhibitor, domain 1"/>
    <property type="match status" value="1"/>
</dbReference>
<dbReference type="Gene3D" id="1.10.10.1620">
    <property type="match status" value="1"/>
</dbReference>
<feature type="region of interest" description="Disordered" evidence="1">
    <location>
        <begin position="61"/>
        <end position="83"/>
    </location>
</feature>
<feature type="compositionally biased region" description="Low complexity" evidence="1">
    <location>
        <begin position="118"/>
        <end position="134"/>
    </location>
</feature>
<feature type="region of interest" description="Disordered" evidence="1">
    <location>
        <begin position="1"/>
        <end position="40"/>
    </location>
</feature>
<protein>
    <submittedName>
        <fullName evidence="3">Flavin monoamine oxidase family protein</fullName>
    </submittedName>
</protein>
<dbReference type="PANTHER" id="PTHR10742:SF342">
    <property type="entry name" value="AMINE OXIDASE"/>
    <property type="match status" value="1"/>
</dbReference>
<gene>
    <name evidence="3" type="ORF">ACG5V6_20030</name>
</gene>
<dbReference type="Gene3D" id="3.50.50.60">
    <property type="entry name" value="FAD/NAD(P)-binding domain"/>
    <property type="match status" value="1"/>
</dbReference>
<keyword evidence="4" id="KW-1185">Reference proteome</keyword>
<feature type="domain" description="Amine oxidase" evidence="2">
    <location>
        <begin position="577"/>
        <end position="707"/>
    </location>
</feature>
<dbReference type="Gene3D" id="3.30.160.490">
    <property type="match status" value="1"/>
</dbReference>
<comment type="caution">
    <text evidence="3">The sequence shown here is derived from an EMBL/GenBank/DDBJ whole genome shotgun (WGS) entry which is preliminary data.</text>
</comment>
<dbReference type="SUPFAM" id="SSF54373">
    <property type="entry name" value="FAD-linked reductases, C-terminal domain"/>
    <property type="match status" value="1"/>
</dbReference>
<dbReference type="InterPro" id="IPR006311">
    <property type="entry name" value="TAT_signal"/>
</dbReference>
<proteinExistence type="predicted"/>
<reference evidence="3 4" key="1">
    <citation type="submission" date="2024-10" db="EMBL/GenBank/DDBJ databases">
        <authorList>
            <person name="Cho J.-C."/>
        </authorList>
    </citation>
    <scope>NUCLEOTIDE SEQUENCE [LARGE SCALE GENOMIC DNA]</scope>
    <source>
        <strain evidence="3 4">KCTC29696</strain>
    </source>
</reference>
<dbReference type="RefSeq" id="WP_279950105.1">
    <property type="nucleotide sequence ID" value="NZ_BAABEN010000019.1"/>
</dbReference>
<dbReference type="Gene3D" id="3.30.70.2100">
    <property type="match status" value="1"/>
</dbReference>
<sequence>MAPHEDHHTAGHAAGSTAEPTTDPAARRTAEAVPSLSRRRFTAGATTAAAVAGLGAAAPAAPAAVPHGKPLPEGSPDPSATAGQAALAVARAILLLDEDGTELAPRYEKVLRGGLPRSGAAATGTSGASGTPGAPGKEVLVVGAGPAGLVTALLLGRAGHRVTVVEANGNRAGGRIKTFRTGGHERAEQPFADPKQYAEAGAMRIPGSHPLVMGLIDELGLKRRRFHLVDVDAGGRPAYRTWIAVNGVRTRRADYAKNPRAVNRSFGVPEKYLDTPAAEILGRVLDPVRDEYSTVGPDGKRVNKPLPQCLEGWTRVVRRFGGWSMHRFLTEHAGFDERTIDLIGTLENLTSRLPLSFLHSFIGWSLINPGTVFWELEGGTATLADALLKELEGLKVPVRFDRRATRVEYRGEGRRGGDGTPHIGADGPAVWIDTVSEGRDGAVVREQFTGDCAVLTVPFSGLRQIQVAPPLSYGKRRAVTELHYDSATKVLLEFSRRWWEFDEADWRRELERVRPGLYDAYRLGRAPDDGSLLGAHPSVPRGHISDAQRVHYTACRWISRDQPEAAGVTGGGSVCDNPNRFVFNPSHRVEGSEGGVLLASYSWADDARRWDCLDDEARYPYALRGVQQVYGQRVEVFYTGAGRTQSWQRDPYAYGEAAVLLPGQHTELFPLLGRREGSLFFAGDHTSIRTAWIEGALESAVRTALEVHRA</sequence>
<evidence type="ECO:0000313" key="4">
    <source>
        <dbReference type="Proteomes" id="UP001607069"/>
    </source>
</evidence>
<feature type="domain" description="Amine oxidase" evidence="2">
    <location>
        <begin position="147"/>
        <end position="503"/>
    </location>
</feature>
<dbReference type="Gene3D" id="1.10.10.1790">
    <property type="match status" value="1"/>
</dbReference>
<dbReference type="Gene3D" id="6.10.140.1210">
    <property type="match status" value="1"/>
</dbReference>
<dbReference type="InterPro" id="IPR036188">
    <property type="entry name" value="FAD/NAD-bd_sf"/>
</dbReference>
<dbReference type="Gene3D" id="3.30.1490.470">
    <property type="match status" value="1"/>
</dbReference>
<dbReference type="EMBL" id="JBIHMK010000083">
    <property type="protein sequence ID" value="MFH0250491.1"/>
    <property type="molecule type" value="Genomic_DNA"/>
</dbReference>
<evidence type="ECO:0000256" key="1">
    <source>
        <dbReference type="SAM" id="MobiDB-lite"/>
    </source>
</evidence>
<accession>A0ABW7HY38</accession>
<feature type="region of interest" description="Disordered" evidence="1">
    <location>
        <begin position="115"/>
        <end position="134"/>
    </location>
</feature>
<dbReference type="SUPFAM" id="SSF51905">
    <property type="entry name" value="FAD/NAD(P)-binding domain"/>
    <property type="match status" value="1"/>
</dbReference>
<dbReference type="Proteomes" id="UP001607069">
    <property type="component" value="Unassembled WGS sequence"/>
</dbReference>
<name>A0ABW7HY38_9ACTN</name>